<feature type="chain" id="PRO_5002521953" evidence="2">
    <location>
        <begin position="30"/>
        <end position="141"/>
    </location>
</feature>
<evidence type="ECO:0000256" key="2">
    <source>
        <dbReference type="SAM" id="SignalP"/>
    </source>
</evidence>
<sequence>MSHTKSPLMLILLLGLLSVLLLGPDTVRATPANPPSLRTFGRIRNQSAAEKGTGAGWASDVVEKSVPSAHIHASRSVAKASLPLPLKPRLVPFLSTSTSVTTAAMDQLLREEMAELDESDFRSRQESGSKKVRKSRLGKNH</sequence>
<name>A0A0F7SKM4_PHARH</name>
<proteinExistence type="predicted"/>
<organism evidence="3">
    <name type="scientific">Phaffia rhodozyma</name>
    <name type="common">Yeast</name>
    <name type="synonym">Xanthophyllomyces dendrorhous</name>
    <dbReference type="NCBI Taxonomy" id="264483"/>
    <lineage>
        <taxon>Eukaryota</taxon>
        <taxon>Fungi</taxon>
        <taxon>Dikarya</taxon>
        <taxon>Basidiomycota</taxon>
        <taxon>Agaricomycotina</taxon>
        <taxon>Tremellomycetes</taxon>
        <taxon>Cystofilobasidiales</taxon>
        <taxon>Mrakiaceae</taxon>
        <taxon>Phaffia</taxon>
    </lineage>
</organism>
<accession>A0A0F7SKM4</accession>
<evidence type="ECO:0000256" key="1">
    <source>
        <dbReference type="SAM" id="MobiDB-lite"/>
    </source>
</evidence>
<feature type="signal peptide" evidence="2">
    <location>
        <begin position="1"/>
        <end position="29"/>
    </location>
</feature>
<feature type="compositionally biased region" description="Basic residues" evidence="1">
    <location>
        <begin position="130"/>
        <end position="141"/>
    </location>
</feature>
<feature type="region of interest" description="Disordered" evidence="1">
    <location>
        <begin position="116"/>
        <end position="141"/>
    </location>
</feature>
<dbReference type="EMBL" id="LN483273">
    <property type="protein sequence ID" value="CDZ97994.1"/>
    <property type="molecule type" value="Genomic_DNA"/>
</dbReference>
<reference evidence="3" key="1">
    <citation type="submission" date="2014-08" db="EMBL/GenBank/DDBJ databases">
        <authorList>
            <person name="Sharma Rahul"/>
            <person name="Thines Marco"/>
        </authorList>
    </citation>
    <scope>NUCLEOTIDE SEQUENCE</scope>
</reference>
<protein>
    <submittedName>
        <fullName evidence="3">Uncharacterized protein</fullName>
    </submittedName>
</protein>
<evidence type="ECO:0000313" key="3">
    <source>
        <dbReference type="EMBL" id="CDZ97994.1"/>
    </source>
</evidence>
<feature type="compositionally biased region" description="Basic and acidic residues" evidence="1">
    <location>
        <begin position="116"/>
        <end position="129"/>
    </location>
</feature>
<dbReference type="AlphaFoldDB" id="A0A0F7SKM4"/>
<keyword evidence="2" id="KW-0732">Signal</keyword>